<accession>A0A2A5J5A0</accession>
<organism evidence="1 2">
    <name type="scientific">Rhodococcus qingshengii</name>
    <dbReference type="NCBI Taxonomy" id="334542"/>
    <lineage>
        <taxon>Bacteria</taxon>
        <taxon>Bacillati</taxon>
        <taxon>Actinomycetota</taxon>
        <taxon>Actinomycetes</taxon>
        <taxon>Mycobacteriales</taxon>
        <taxon>Nocardiaceae</taxon>
        <taxon>Rhodococcus</taxon>
        <taxon>Rhodococcus erythropolis group</taxon>
    </lineage>
</organism>
<gene>
    <name evidence="1" type="ORF">CHR55_24140</name>
</gene>
<dbReference type="RefSeq" id="WP_099698267.1">
    <property type="nucleotide sequence ID" value="NZ_NOVD01000024.1"/>
</dbReference>
<reference evidence="1 2" key="1">
    <citation type="submission" date="2017-07" db="EMBL/GenBank/DDBJ databases">
        <title>Draft sequence of Rhodococcus enclensis 23b-28.</title>
        <authorList>
            <person name="Besaury L."/>
            <person name="Sancelme M."/>
            <person name="Amato P."/>
            <person name="Lallement A."/>
            <person name="Delort A.-M."/>
        </authorList>
    </citation>
    <scope>NUCLEOTIDE SEQUENCE [LARGE SCALE GENOMIC DNA]</scope>
    <source>
        <strain evidence="1 2">23b-28</strain>
    </source>
</reference>
<dbReference type="Proteomes" id="UP000230886">
    <property type="component" value="Unassembled WGS sequence"/>
</dbReference>
<proteinExistence type="predicted"/>
<name>A0A2A5J5A0_RHOSG</name>
<dbReference type="AlphaFoldDB" id="A0A2A5J5A0"/>
<sequence>MLGLPASSAAPIRKIARVVISIGMLAAVTAGCSEDDSSSTAAAGSDDIAAVAAAPTEKPVDEADRLRAALASTGVTPAFSDDMLQALGDGVCQQLAAGTDRAMIIANLRAVSLNGASEPMVTSGNGSAASTTPPSADQLAEVFVDAAEADYCR</sequence>
<dbReference type="EMBL" id="NOVD01000024">
    <property type="protein sequence ID" value="PCK24760.1"/>
    <property type="molecule type" value="Genomic_DNA"/>
</dbReference>
<evidence type="ECO:0000313" key="2">
    <source>
        <dbReference type="Proteomes" id="UP000230886"/>
    </source>
</evidence>
<evidence type="ECO:0000313" key="1">
    <source>
        <dbReference type="EMBL" id="PCK24760.1"/>
    </source>
</evidence>
<comment type="caution">
    <text evidence="1">The sequence shown here is derived from an EMBL/GenBank/DDBJ whole genome shotgun (WGS) entry which is preliminary data.</text>
</comment>
<protein>
    <submittedName>
        <fullName evidence="1">Uncharacterized protein</fullName>
    </submittedName>
</protein>